<dbReference type="Proteomes" id="UP000320314">
    <property type="component" value="Unassembled WGS sequence"/>
</dbReference>
<dbReference type="CDD" id="cd14750">
    <property type="entry name" value="PBP2_TMBP"/>
    <property type="match status" value="1"/>
</dbReference>
<feature type="signal peptide" evidence="6">
    <location>
        <begin position="1"/>
        <end position="25"/>
    </location>
</feature>
<gene>
    <name evidence="7" type="ORF">FJU11_09435</name>
</gene>
<organism evidence="7 8">
    <name type="scientific">Pararhizobium mangrovi</name>
    <dbReference type="NCBI Taxonomy" id="2590452"/>
    <lineage>
        <taxon>Bacteria</taxon>
        <taxon>Pseudomonadati</taxon>
        <taxon>Pseudomonadota</taxon>
        <taxon>Alphaproteobacteria</taxon>
        <taxon>Hyphomicrobiales</taxon>
        <taxon>Rhizobiaceae</taxon>
        <taxon>Rhizobium/Agrobacterium group</taxon>
        <taxon>Pararhizobium</taxon>
    </lineage>
</organism>
<evidence type="ECO:0000256" key="4">
    <source>
        <dbReference type="ARBA" id="ARBA00022729"/>
    </source>
</evidence>
<feature type="chain" id="PRO_5021461074" evidence="6">
    <location>
        <begin position="26"/>
        <end position="417"/>
    </location>
</feature>
<keyword evidence="8" id="KW-1185">Reference proteome</keyword>
<dbReference type="EMBL" id="VHLH01000015">
    <property type="protein sequence ID" value="TPW28365.1"/>
    <property type="molecule type" value="Genomic_DNA"/>
</dbReference>
<comment type="caution">
    <text evidence="7">The sequence shown here is derived from an EMBL/GenBank/DDBJ whole genome shotgun (WGS) entry which is preliminary data.</text>
</comment>
<dbReference type="PANTHER" id="PTHR43649:SF34">
    <property type="entry name" value="ABC TRANSPORTER PERIPLASMIC-BINDING PROTEIN YCJN-RELATED"/>
    <property type="match status" value="1"/>
</dbReference>
<dbReference type="AlphaFoldDB" id="A0A506U5W6"/>
<keyword evidence="4 6" id="KW-0732">Signal</keyword>
<evidence type="ECO:0000256" key="6">
    <source>
        <dbReference type="SAM" id="SignalP"/>
    </source>
</evidence>
<evidence type="ECO:0000256" key="5">
    <source>
        <dbReference type="ARBA" id="ARBA00022764"/>
    </source>
</evidence>
<dbReference type="Gene3D" id="3.40.190.10">
    <property type="entry name" value="Periplasmic binding protein-like II"/>
    <property type="match status" value="2"/>
</dbReference>
<dbReference type="InterPro" id="IPR006059">
    <property type="entry name" value="SBP"/>
</dbReference>
<dbReference type="GO" id="GO:0042597">
    <property type="term" value="C:periplasmic space"/>
    <property type="evidence" value="ECO:0007669"/>
    <property type="project" value="UniProtKB-SubCell"/>
</dbReference>
<name>A0A506U5W6_9HYPH</name>
<comment type="subcellular location">
    <subcellularLocation>
        <location evidence="1">Periplasm</location>
    </subcellularLocation>
</comment>
<proteinExistence type="inferred from homology"/>
<evidence type="ECO:0000256" key="1">
    <source>
        <dbReference type="ARBA" id="ARBA00004418"/>
    </source>
</evidence>
<dbReference type="PANTHER" id="PTHR43649">
    <property type="entry name" value="ARABINOSE-BINDING PROTEIN-RELATED"/>
    <property type="match status" value="1"/>
</dbReference>
<reference evidence="7 8" key="1">
    <citation type="submission" date="2019-06" db="EMBL/GenBank/DDBJ databases">
        <authorList>
            <person name="Li M."/>
        </authorList>
    </citation>
    <scope>NUCLEOTIDE SEQUENCE [LARGE SCALE GENOMIC DNA]</scope>
    <source>
        <strain evidence="7 8">BGMRC6574</strain>
    </source>
</reference>
<keyword evidence="5" id="KW-0574">Periplasm</keyword>
<dbReference type="OrthoDB" id="9808332at2"/>
<evidence type="ECO:0000256" key="2">
    <source>
        <dbReference type="ARBA" id="ARBA00008520"/>
    </source>
</evidence>
<evidence type="ECO:0000256" key="3">
    <source>
        <dbReference type="ARBA" id="ARBA00022448"/>
    </source>
</evidence>
<protein>
    <submittedName>
        <fullName evidence="7">ABC transporter substrate-binding protein</fullName>
    </submittedName>
</protein>
<dbReference type="InterPro" id="IPR050490">
    <property type="entry name" value="Bact_solute-bd_prot1"/>
</dbReference>
<comment type="similarity">
    <text evidence="2">Belongs to the bacterial solute-binding protein 1 family.</text>
</comment>
<accession>A0A506U5W6</accession>
<evidence type="ECO:0000313" key="8">
    <source>
        <dbReference type="Proteomes" id="UP000320314"/>
    </source>
</evidence>
<sequence>MKYGKTVLLALAGAVSMLPLQNASAETLHVFMHSYDMNLWQAVFDKYEASHKGIDIKVTVGGNTSEQQAQYLNTQMSAKDSTLDIINLDVVRPAQFAAAKWIMPLNDDLDGGTKYLDRYLSAYSKANVIDGEVAALPSRADAMMLFYRKDLLKKYDIDPPKTWSELSADAKKIQKQEGGDLQGLSFQGAAIEGAVCTFLLPYWSTGHTLVDKDGKLTFDMDAAVDSLKLWKGFVDDGVAPKNVAEIATDDTRQDFQRGAAIFAVEWPYAWNHFQNDADTAVKDKVGIVALPAVEGGKSATCLGGWQWGVSAYSNHKKDAVELTKYLASREVSKYIAIHGSLLPTFEDLYTDADVTKAVPWFADLLPVVQSAHARPVTPRYNEVSNAIRTTVNAVLAGQTSPEQGASQMQARLQRILR</sequence>
<dbReference type="RefSeq" id="WP_141166796.1">
    <property type="nucleotide sequence ID" value="NZ_VHLH01000015.1"/>
</dbReference>
<evidence type="ECO:0000313" key="7">
    <source>
        <dbReference type="EMBL" id="TPW28365.1"/>
    </source>
</evidence>
<dbReference type="Pfam" id="PF01547">
    <property type="entry name" value="SBP_bac_1"/>
    <property type="match status" value="1"/>
</dbReference>
<dbReference type="SUPFAM" id="SSF53850">
    <property type="entry name" value="Periplasmic binding protein-like II"/>
    <property type="match status" value="1"/>
</dbReference>
<keyword evidence="3" id="KW-0813">Transport</keyword>